<evidence type="ECO:0000313" key="3">
    <source>
        <dbReference type="Proteomes" id="UP000297907"/>
    </source>
</evidence>
<dbReference type="AlphaFoldDB" id="A0A4R8WA38"/>
<evidence type="ECO:0000256" key="1">
    <source>
        <dbReference type="SAM" id="Phobius"/>
    </source>
</evidence>
<accession>A0A4R8WA38</accession>
<organism evidence="2 3">
    <name type="scientific">Cryobacterium adonitolivorans</name>
    <dbReference type="NCBI Taxonomy" id="1259189"/>
    <lineage>
        <taxon>Bacteria</taxon>
        <taxon>Bacillati</taxon>
        <taxon>Actinomycetota</taxon>
        <taxon>Actinomycetes</taxon>
        <taxon>Micrococcales</taxon>
        <taxon>Microbacteriaceae</taxon>
        <taxon>Cryobacterium</taxon>
    </lineage>
</organism>
<name>A0A4R8WA38_9MICO</name>
<keyword evidence="1" id="KW-0812">Transmembrane</keyword>
<dbReference type="Proteomes" id="UP000297907">
    <property type="component" value="Unassembled WGS sequence"/>
</dbReference>
<feature type="transmembrane region" description="Helical" evidence="1">
    <location>
        <begin position="15"/>
        <end position="33"/>
    </location>
</feature>
<keyword evidence="1" id="KW-0472">Membrane</keyword>
<feature type="transmembrane region" description="Helical" evidence="1">
    <location>
        <begin position="39"/>
        <end position="60"/>
    </location>
</feature>
<gene>
    <name evidence="2" type="ORF">E3O42_03115</name>
</gene>
<keyword evidence="3" id="KW-1185">Reference proteome</keyword>
<sequence>MNALAHRRHAALRRAARWLAATDLLSLALIAFWPTPLDVLANTAGTALGALLALTALAAVTSRSPARPAQPA</sequence>
<reference evidence="2 3" key="1">
    <citation type="submission" date="2019-03" db="EMBL/GenBank/DDBJ databases">
        <title>Genomics of glacier-inhabiting Cryobacterium strains.</title>
        <authorList>
            <person name="Liu Q."/>
            <person name="Xin Y.-H."/>
        </authorList>
    </citation>
    <scope>NUCLEOTIDE SEQUENCE [LARGE SCALE GENOMIC DNA]</scope>
    <source>
        <strain evidence="2 3">RHLS22-1</strain>
    </source>
</reference>
<evidence type="ECO:0008006" key="4">
    <source>
        <dbReference type="Google" id="ProtNLM"/>
    </source>
</evidence>
<evidence type="ECO:0000313" key="2">
    <source>
        <dbReference type="EMBL" id="TFC05557.1"/>
    </source>
</evidence>
<dbReference type="EMBL" id="SOFL01000008">
    <property type="protein sequence ID" value="TFC05557.1"/>
    <property type="molecule type" value="Genomic_DNA"/>
</dbReference>
<proteinExistence type="predicted"/>
<dbReference type="RefSeq" id="WP_134452461.1">
    <property type="nucleotide sequence ID" value="NZ_SOFL01000008.1"/>
</dbReference>
<protein>
    <recommendedName>
        <fullName evidence="4">VanZ family protein</fullName>
    </recommendedName>
</protein>
<keyword evidence="1" id="KW-1133">Transmembrane helix</keyword>
<comment type="caution">
    <text evidence="2">The sequence shown here is derived from an EMBL/GenBank/DDBJ whole genome shotgun (WGS) entry which is preliminary data.</text>
</comment>